<dbReference type="InterPro" id="IPR013969">
    <property type="entry name" value="Oligosacch_biosynth_Alg14"/>
</dbReference>
<dbReference type="GO" id="GO:0006488">
    <property type="term" value="P:dolichol-linked oligosaccharide biosynthetic process"/>
    <property type="evidence" value="ECO:0007669"/>
    <property type="project" value="InterPro"/>
</dbReference>
<name>A0A8H3YGH2_9TREE</name>
<evidence type="ECO:0000256" key="2">
    <source>
        <dbReference type="ARBA" id="ARBA00004590"/>
    </source>
</evidence>
<dbReference type="OrthoDB" id="17098at2759"/>
<evidence type="ECO:0000256" key="6">
    <source>
        <dbReference type="ARBA" id="ARBA00022692"/>
    </source>
</evidence>
<dbReference type="GO" id="GO:0004577">
    <property type="term" value="F:N-acetylglucosaminyldiphosphodolichol N-acetylglucosaminyltransferase activity"/>
    <property type="evidence" value="ECO:0007669"/>
    <property type="project" value="TreeGrafter"/>
</dbReference>
<evidence type="ECO:0000313" key="12">
    <source>
        <dbReference type="Proteomes" id="UP000620104"/>
    </source>
</evidence>
<dbReference type="PANTHER" id="PTHR12154:SF4">
    <property type="entry name" value="UDP-N-ACETYLGLUCOSAMINE TRANSFERASE SUBUNIT ALG14 HOMOLOG"/>
    <property type="match status" value="1"/>
</dbReference>
<accession>A0A8H3YGH2</accession>
<comment type="subcellular location">
    <subcellularLocation>
        <location evidence="1">Endoplasmic reticulum membrane</location>
        <topology evidence="1">Single-pass membrane protein</topology>
    </subcellularLocation>
    <subcellularLocation>
        <location evidence="2">Nucleus membrane</location>
        <topology evidence="2">Single-pass membrane protein</topology>
    </subcellularLocation>
</comment>
<evidence type="ECO:0000256" key="4">
    <source>
        <dbReference type="ARBA" id="ARBA00011335"/>
    </source>
</evidence>
<comment type="subunit">
    <text evidence="4">Heterodimer with ALG13 to form a functional enzyme.</text>
</comment>
<comment type="caution">
    <text evidence="11">The sequence shown here is derived from an EMBL/GenBank/DDBJ whole genome shotgun (WGS) entry which is preliminary data.</text>
</comment>
<gene>
    <name evidence="11" type="ORF">NliqN6_5257</name>
</gene>
<evidence type="ECO:0000256" key="1">
    <source>
        <dbReference type="ARBA" id="ARBA00004389"/>
    </source>
</evidence>
<dbReference type="GO" id="GO:0043541">
    <property type="term" value="C:UDP-N-acetylglucosamine transferase complex"/>
    <property type="evidence" value="ECO:0007669"/>
    <property type="project" value="TreeGrafter"/>
</dbReference>
<evidence type="ECO:0000313" key="11">
    <source>
        <dbReference type="EMBL" id="GHJ88855.1"/>
    </source>
</evidence>
<dbReference type="AlphaFoldDB" id="A0A8H3YGH2"/>
<dbReference type="Gene3D" id="3.40.50.2000">
    <property type="entry name" value="Glycogen Phosphorylase B"/>
    <property type="match status" value="1"/>
</dbReference>
<evidence type="ECO:0000256" key="5">
    <source>
        <dbReference type="ARBA" id="ARBA00017467"/>
    </source>
</evidence>
<dbReference type="Proteomes" id="UP000620104">
    <property type="component" value="Unassembled WGS sequence"/>
</dbReference>
<evidence type="ECO:0000256" key="9">
    <source>
        <dbReference type="ARBA" id="ARBA00023136"/>
    </source>
</evidence>
<sequence>MESSSRWLAIFRKDFQVRRYWIAAMKALKGLLLVLDMKSDSDAVTVSTMSLVSMWITKLATFHFRQSSLQAGKQGLILVAPAPASKSNESTPMMALGNNSLLGLTRSVQMQNFFEGHRFTLLYSTGYKTEAERKGTAETLIAALTQNDKFTLESNGKIYMSDGKVIQAAETSMSRVEGYRKLGGRLVGIVALKTAIRSNTQRAVNLLQASGISRQQMQLGSAGLIALAFIWLACRGWIPNIAYMAVGAVLWRSVYAGISAGKAKSSRQVRSRKDGETCCTAVFLGSGGHTGEAIQLLSALDPARYSPRTYIFCTGDIMSVTKAKAFENELASQTSHHEQHDAKDASTCPDYRLIELPRARKVGQSYFSSIGTTLYSMMISLWKLAIEPIVKGRHKQMPDLLIVNGPGTCVVVVLIYRLLRLIGQRSPEIIYVESFARVTSLSLSGKILKHVVDRFIVQWPVEGKSETIKTEGVLASKAVSQDSKVEYAGWLI</sequence>
<keyword evidence="12" id="KW-1185">Reference proteome</keyword>
<dbReference type="EMBL" id="BLZA01000032">
    <property type="protein sequence ID" value="GHJ88855.1"/>
    <property type="molecule type" value="Genomic_DNA"/>
</dbReference>
<dbReference type="GO" id="GO:0031965">
    <property type="term" value="C:nuclear membrane"/>
    <property type="evidence" value="ECO:0007669"/>
    <property type="project" value="UniProtKB-SubCell"/>
</dbReference>
<evidence type="ECO:0000256" key="7">
    <source>
        <dbReference type="ARBA" id="ARBA00022824"/>
    </source>
</evidence>
<dbReference type="Pfam" id="PF08660">
    <property type="entry name" value="Alg14"/>
    <property type="match status" value="1"/>
</dbReference>
<keyword evidence="7" id="KW-0256">Endoplasmic reticulum</keyword>
<reference evidence="11" key="1">
    <citation type="submission" date="2020-07" db="EMBL/GenBank/DDBJ databases">
        <title>Draft Genome Sequence of a Deep-Sea Yeast, Naganishia (Cryptococcus) liquefaciens strain N6.</title>
        <authorList>
            <person name="Han Y.W."/>
            <person name="Kajitani R."/>
            <person name="Morimoto H."/>
            <person name="Parhat M."/>
            <person name="Tsubouchi H."/>
            <person name="Bakenova O."/>
            <person name="Ogata M."/>
            <person name="Argunhan B."/>
            <person name="Aoki R."/>
            <person name="Kajiwara S."/>
            <person name="Itoh T."/>
            <person name="Iwasaki H."/>
        </authorList>
    </citation>
    <scope>NUCLEOTIDE SEQUENCE</scope>
    <source>
        <strain evidence="11">N6</strain>
    </source>
</reference>
<keyword evidence="9" id="KW-0472">Membrane</keyword>
<keyword evidence="6" id="KW-0812">Transmembrane</keyword>
<proteinExistence type="inferred from homology"/>
<evidence type="ECO:0000256" key="8">
    <source>
        <dbReference type="ARBA" id="ARBA00022989"/>
    </source>
</evidence>
<organism evidence="11 12">
    <name type="scientific">Naganishia liquefaciens</name>
    <dbReference type="NCBI Taxonomy" id="104408"/>
    <lineage>
        <taxon>Eukaryota</taxon>
        <taxon>Fungi</taxon>
        <taxon>Dikarya</taxon>
        <taxon>Basidiomycota</taxon>
        <taxon>Agaricomycotina</taxon>
        <taxon>Tremellomycetes</taxon>
        <taxon>Filobasidiales</taxon>
        <taxon>Filobasidiaceae</taxon>
        <taxon>Naganishia</taxon>
    </lineage>
</organism>
<comment type="similarity">
    <text evidence="3">Belongs to the ALG14 family.</text>
</comment>
<evidence type="ECO:0000256" key="3">
    <source>
        <dbReference type="ARBA" id="ARBA00009731"/>
    </source>
</evidence>
<keyword evidence="8" id="KW-1133">Transmembrane helix</keyword>
<dbReference type="PANTHER" id="PTHR12154">
    <property type="entry name" value="GLYCOSYL TRANSFERASE-RELATED"/>
    <property type="match status" value="1"/>
</dbReference>
<protein>
    <recommendedName>
        <fullName evidence="5">UDP-N-acetylglucosamine transferase subunit ALG14</fullName>
    </recommendedName>
    <alternativeName>
        <fullName evidence="10">Asparagine-linked glycosylation protein 14</fullName>
    </alternativeName>
</protein>
<evidence type="ECO:0000256" key="10">
    <source>
        <dbReference type="ARBA" id="ARBA00032062"/>
    </source>
</evidence>